<dbReference type="RefSeq" id="XP_008317403.1">
    <property type="nucleotide sequence ID" value="XM_008319181.2"/>
</dbReference>
<dbReference type="GO" id="GO:0030289">
    <property type="term" value="C:protein phosphatase 4 complex"/>
    <property type="evidence" value="ECO:0007669"/>
    <property type="project" value="InterPro"/>
</dbReference>
<dbReference type="InParanoid" id="A0A3P8WQ06"/>
<comment type="similarity">
    <text evidence="1">Belongs to the PPP4R2 family.</text>
</comment>
<feature type="compositionally biased region" description="Basic and acidic residues" evidence="2">
    <location>
        <begin position="308"/>
        <end position="335"/>
    </location>
</feature>
<feature type="compositionally biased region" description="Low complexity" evidence="2">
    <location>
        <begin position="354"/>
        <end position="379"/>
    </location>
</feature>
<feature type="region of interest" description="Disordered" evidence="2">
    <location>
        <begin position="159"/>
        <end position="404"/>
    </location>
</feature>
<dbReference type="OrthoDB" id="341898at2759"/>
<reference evidence="3 4" key="1">
    <citation type="journal article" date="2014" name="Nat. Genet.">
        <title>Whole-genome sequence of a flatfish provides insights into ZW sex chromosome evolution and adaptation to a benthic lifestyle.</title>
        <authorList>
            <person name="Chen S."/>
            <person name="Zhang G."/>
            <person name="Shao C."/>
            <person name="Huang Q."/>
            <person name="Liu G."/>
            <person name="Zhang P."/>
            <person name="Song W."/>
            <person name="An N."/>
            <person name="Chalopin D."/>
            <person name="Volff J.N."/>
            <person name="Hong Y."/>
            <person name="Li Q."/>
            <person name="Sha Z."/>
            <person name="Zhou H."/>
            <person name="Xie M."/>
            <person name="Yu Q."/>
            <person name="Liu Y."/>
            <person name="Xiang H."/>
            <person name="Wang N."/>
            <person name="Wu K."/>
            <person name="Yang C."/>
            <person name="Zhou Q."/>
            <person name="Liao X."/>
            <person name="Yang L."/>
            <person name="Hu Q."/>
            <person name="Zhang J."/>
            <person name="Meng L."/>
            <person name="Jin L."/>
            <person name="Tian Y."/>
            <person name="Lian J."/>
            <person name="Yang J."/>
            <person name="Miao G."/>
            <person name="Liu S."/>
            <person name="Liang Z."/>
            <person name="Yan F."/>
            <person name="Li Y."/>
            <person name="Sun B."/>
            <person name="Zhang H."/>
            <person name="Zhang J."/>
            <person name="Zhu Y."/>
            <person name="Du M."/>
            <person name="Zhao Y."/>
            <person name="Schartl M."/>
            <person name="Tang Q."/>
            <person name="Wang J."/>
        </authorList>
    </citation>
    <scope>NUCLEOTIDE SEQUENCE</scope>
</reference>
<dbReference type="GO" id="GO:0019888">
    <property type="term" value="F:protein phosphatase regulator activity"/>
    <property type="evidence" value="ECO:0007669"/>
    <property type="project" value="InterPro"/>
</dbReference>
<dbReference type="GO" id="GO:0005634">
    <property type="term" value="C:nucleus"/>
    <property type="evidence" value="ECO:0007669"/>
    <property type="project" value="TreeGrafter"/>
</dbReference>
<name>A0A3P8WQ06_CYNSE</name>
<dbReference type="GO" id="GO:0005737">
    <property type="term" value="C:cytoplasm"/>
    <property type="evidence" value="ECO:0007669"/>
    <property type="project" value="TreeGrafter"/>
</dbReference>
<dbReference type="PANTHER" id="PTHR16487">
    <property type="entry name" value="PPP4R2-RELATED PROTEIN"/>
    <property type="match status" value="1"/>
</dbReference>
<feature type="compositionally biased region" description="Polar residues" evidence="2">
    <location>
        <begin position="159"/>
        <end position="170"/>
    </location>
</feature>
<proteinExistence type="inferred from homology"/>
<dbReference type="AlphaFoldDB" id="A0A3P8WQ06"/>
<dbReference type="STRING" id="244447.ENSCSEP00000028814"/>
<dbReference type="KEGG" id="csem:103385324"/>
<dbReference type="Proteomes" id="UP000265120">
    <property type="component" value="Chromosome 10"/>
</dbReference>
<sequence>MDIDALLEAFQDFEKKGKKETCPVLEQFLCHVAKTGQPLISWSQFKSYFMFKLEKVMDDFHTSTPEQRGAHNPNVEFIPFEEMKARILKIVDGYNGIPFTIQRLCELLMDPRHNYTGTDKFLRGLEKNVMVVSCVYPISEKNTSPAVNRVNGVMFSGNSPLYSGSRNINGPDTPRPLTRPKLSLASSFSTNGLPDCPVGREPEAATGQREEPHVSSDSLQPEEDSTPNPGSKHKHPEEEDNIRDAEEQEVKRIKFEEEELVKEEKEFSGRELSPQVTPPLRESGGQEYQSETTCDTTCDLEPSSTKTEGPEREGDSSEIQDVHSDREVDVEDKPELTGAAEKSTSFQKDKVEESSSSSSLGDEQCPSSSKQLLSSPCSSPDRSTEGIADPSVSTDAVTEPGERD</sequence>
<dbReference type="Pfam" id="PF09184">
    <property type="entry name" value="PPP4R2"/>
    <property type="match status" value="1"/>
</dbReference>
<evidence type="ECO:0000313" key="3">
    <source>
        <dbReference type="Ensembl" id="ENSCSEP00000028814.1"/>
    </source>
</evidence>
<feature type="compositionally biased region" description="Basic and acidic residues" evidence="2">
    <location>
        <begin position="242"/>
        <end position="255"/>
    </location>
</feature>
<evidence type="ECO:0000313" key="4">
    <source>
        <dbReference type="Proteomes" id="UP000265120"/>
    </source>
</evidence>
<dbReference type="GeneID" id="103385324"/>
<organism evidence="3 4">
    <name type="scientific">Cynoglossus semilaevis</name>
    <name type="common">Tongue sole</name>
    <dbReference type="NCBI Taxonomy" id="244447"/>
    <lineage>
        <taxon>Eukaryota</taxon>
        <taxon>Metazoa</taxon>
        <taxon>Chordata</taxon>
        <taxon>Craniata</taxon>
        <taxon>Vertebrata</taxon>
        <taxon>Euteleostomi</taxon>
        <taxon>Actinopterygii</taxon>
        <taxon>Neopterygii</taxon>
        <taxon>Teleostei</taxon>
        <taxon>Neoteleostei</taxon>
        <taxon>Acanthomorphata</taxon>
        <taxon>Carangaria</taxon>
        <taxon>Pleuronectiformes</taxon>
        <taxon>Pleuronectoidei</taxon>
        <taxon>Cynoglossidae</taxon>
        <taxon>Cynoglossinae</taxon>
        <taxon>Cynoglossus</taxon>
    </lineage>
</organism>
<accession>A0A3P8WQ06</accession>
<dbReference type="PANTHER" id="PTHR16487:SF6">
    <property type="entry name" value="SERINE_THREONINE-PROTEIN PHOSPHATASE 4 REGULATORY SUBUNIT 2-A"/>
    <property type="match status" value="1"/>
</dbReference>
<reference evidence="3" key="3">
    <citation type="submission" date="2025-09" db="UniProtKB">
        <authorList>
            <consortium name="Ensembl"/>
        </authorList>
    </citation>
    <scope>IDENTIFICATION</scope>
</reference>
<feature type="compositionally biased region" description="Basic and acidic residues" evidence="2">
    <location>
        <begin position="198"/>
        <end position="214"/>
    </location>
</feature>
<reference evidence="3" key="2">
    <citation type="submission" date="2025-08" db="UniProtKB">
        <authorList>
            <consortium name="Ensembl"/>
        </authorList>
    </citation>
    <scope>IDENTIFICATION</scope>
</reference>
<dbReference type="Ensembl" id="ENSCSET00000029209.1">
    <property type="protein sequence ID" value="ENSCSEP00000028814.1"/>
    <property type="gene ID" value="ENSCSEG00000018435.1"/>
</dbReference>
<feature type="compositionally biased region" description="Polar residues" evidence="2">
    <location>
        <begin position="286"/>
        <end position="307"/>
    </location>
</feature>
<dbReference type="GeneTree" id="ENSGT00940000162859"/>
<dbReference type="InterPro" id="IPR015267">
    <property type="entry name" value="PPP4R2"/>
</dbReference>
<evidence type="ECO:0000256" key="2">
    <source>
        <dbReference type="SAM" id="MobiDB-lite"/>
    </source>
</evidence>
<keyword evidence="4" id="KW-1185">Reference proteome</keyword>
<evidence type="ECO:0000256" key="1">
    <source>
        <dbReference type="ARBA" id="ARBA00009207"/>
    </source>
</evidence>
<protein>
    <submittedName>
        <fullName evidence="3">O-acyl-ADP-ribose deacylase 1</fullName>
    </submittedName>
</protein>